<gene>
    <name evidence="2" type="ORF">LK12_04720</name>
</gene>
<sequence>MRKLALLALAASTAVATPALADVTGTVDITGSVADKCVVLPGSGSTFGTTVALGELAQADGTMRTDLASSFSTIGGSALSTRVVCTTPNPTIAITATPLATAAPAATGYDNSIDYQADVHVVTVGGSADFSSDSAGGAFAATTIGDRLANNGGDNITISASNFRTNNATDLLVASPTYTGQIVVVIAPGA</sequence>
<evidence type="ECO:0000313" key="2">
    <source>
        <dbReference type="EMBL" id="KHK93552.1"/>
    </source>
</evidence>
<reference evidence="2 3" key="1">
    <citation type="submission" date="2014-10" db="EMBL/GenBank/DDBJ databases">
        <title>Genome sequence of Novosphingobium malaysiense MUSC 273(T).</title>
        <authorList>
            <person name="Lee L.-H."/>
        </authorList>
    </citation>
    <scope>NUCLEOTIDE SEQUENCE [LARGE SCALE GENOMIC DNA]</scope>
    <source>
        <strain evidence="2 3">MUSC 273</strain>
    </source>
</reference>
<dbReference type="RefSeq" id="WP_039279808.1">
    <property type="nucleotide sequence ID" value="NZ_JTDI01000001.1"/>
</dbReference>
<accession>A0A0B1ZWM1</accession>
<keyword evidence="1" id="KW-0732">Signal</keyword>
<keyword evidence="3" id="KW-1185">Reference proteome</keyword>
<dbReference type="Proteomes" id="UP000031057">
    <property type="component" value="Unassembled WGS sequence"/>
</dbReference>
<protein>
    <recommendedName>
        <fullName evidence="4">Spore coat protein U domain-containing protein</fullName>
    </recommendedName>
</protein>
<evidence type="ECO:0008006" key="4">
    <source>
        <dbReference type="Google" id="ProtNLM"/>
    </source>
</evidence>
<dbReference type="AlphaFoldDB" id="A0A0B1ZWM1"/>
<name>A0A0B1ZWM1_9SPHN</name>
<comment type="caution">
    <text evidence="2">The sequence shown here is derived from an EMBL/GenBank/DDBJ whole genome shotgun (WGS) entry which is preliminary data.</text>
</comment>
<dbReference type="EMBL" id="JTDI01000001">
    <property type="protein sequence ID" value="KHK93552.1"/>
    <property type="molecule type" value="Genomic_DNA"/>
</dbReference>
<evidence type="ECO:0000256" key="1">
    <source>
        <dbReference type="SAM" id="SignalP"/>
    </source>
</evidence>
<dbReference type="STRING" id="1348853.LK12_04720"/>
<feature type="signal peptide" evidence="1">
    <location>
        <begin position="1"/>
        <end position="21"/>
    </location>
</feature>
<evidence type="ECO:0000313" key="3">
    <source>
        <dbReference type="Proteomes" id="UP000031057"/>
    </source>
</evidence>
<dbReference type="OrthoDB" id="7559249at2"/>
<organism evidence="2 3">
    <name type="scientific">Novosphingobium malaysiense</name>
    <dbReference type="NCBI Taxonomy" id="1348853"/>
    <lineage>
        <taxon>Bacteria</taxon>
        <taxon>Pseudomonadati</taxon>
        <taxon>Pseudomonadota</taxon>
        <taxon>Alphaproteobacteria</taxon>
        <taxon>Sphingomonadales</taxon>
        <taxon>Sphingomonadaceae</taxon>
        <taxon>Novosphingobium</taxon>
    </lineage>
</organism>
<feature type="chain" id="PRO_5002085820" description="Spore coat protein U domain-containing protein" evidence="1">
    <location>
        <begin position="22"/>
        <end position="190"/>
    </location>
</feature>
<proteinExistence type="predicted"/>